<dbReference type="InterPro" id="IPR017926">
    <property type="entry name" value="GATASE"/>
</dbReference>
<comment type="subunit">
    <text evidence="2 10">Heterodimer of HisH and HisF.</text>
</comment>
<dbReference type="InterPro" id="IPR010139">
    <property type="entry name" value="Imidazole-glycPsynth_HisH"/>
</dbReference>
<dbReference type="PANTHER" id="PTHR42701">
    <property type="entry name" value="IMIDAZOLE GLYCEROL PHOSPHATE SYNTHASE SUBUNIT HISH"/>
    <property type="match status" value="1"/>
</dbReference>
<feature type="active site" description="Nucleophile" evidence="10">
    <location>
        <position position="132"/>
    </location>
</feature>
<dbReference type="NCBIfam" id="TIGR01855">
    <property type="entry name" value="IMP_synth_hisH"/>
    <property type="match status" value="1"/>
</dbReference>
<organism evidence="12 13">
    <name type="scientific">Stieleria magnilauensis</name>
    <dbReference type="NCBI Taxonomy" id="2527963"/>
    <lineage>
        <taxon>Bacteria</taxon>
        <taxon>Pseudomonadati</taxon>
        <taxon>Planctomycetota</taxon>
        <taxon>Planctomycetia</taxon>
        <taxon>Pirellulales</taxon>
        <taxon>Pirellulaceae</taxon>
        <taxon>Stieleria</taxon>
    </lineage>
</organism>
<evidence type="ECO:0000256" key="2">
    <source>
        <dbReference type="ARBA" id="ARBA00011152"/>
    </source>
</evidence>
<feature type="active site" evidence="10">
    <location>
        <position position="238"/>
    </location>
</feature>
<dbReference type="Pfam" id="PF00117">
    <property type="entry name" value="GATase"/>
    <property type="match status" value="1"/>
</dbReference>
<dbReference type="Proteomes" id="UP000318081">
    <property type="component" value="Chromosome"/>
</dbReference>
<evidence type="ECO:0000256" key="4">
    <source>
        <dbReference type="ARBA" id="ARBA00022801"/>
    </source>
</evidence>
<dbReference type="GO" id="GO:0016757">
    <property type="term" value="F:glycosyltransferase activity"/>
    <property type="evidence" value="ECO:0007669"/>
    <property type="project" value="UniProtKB-KW"/>
</dbReference>
<dbReference type="EC" id="4.3.2.10" evidence="10"/>
<evidence type="ECO:0000256" key="1">
    <source>
        <dbReference type="ARBA" id="ARBA00005091"/>
    </source>
</evidence>
<dbReference type="PROSITE" id="PS51273">
    <property type="entry name" value="GATASE_TYPE_1"/>
    <property type="match status" value="1"/>
</dbReference>
<keyword evidence="12" id="KW-0328">Glycosyltransferase</keyword>
<protein>
    <recommendedName>
        <fullName evidence="10">Imidazole glycerol phosphate synthase subunit HisH</fullName>
        <ecNumber evidence="10">4.3.2.10</ecNumber>
    </recommendedName>
    <alternativeName>
        <fullName evidence="10">IGP synthase glutaminase subunit</fullName>
        <ecNumber evidence="10">3.5.1.2</ecNumber>
    </alternativeName>
    <alternativeName>
        <fullName evidence="10">IGP synthase subunit HisH</fullName>
    </alternativeName>
    <alternativeName>
        <fullName evidence="10">ImGP synthase subunit HisH</fullName>
        <shortName evidence="10">IGPS subunit HisH</shortName>
    </alternativeName>
</protein>
<dbReference type="PROSITE" id="PS51274">
    <property type="entry name" value="GATASE_COBBQ"/>
    <property type="match status" value="1"/>
</dbReference>
<evidence type="ECO:0000256" key="6">
    <source>
        <dbReference type="ARBA" id="ARBA00023102"/>
    </source>
</evidence>
<comment type="function">
    <text evidence="10">IGPS catalyzes the conversion of PRFAR and glutamine to IGP, AICAR and glutamate. The HisH subunit catalyzes the hydrolysis of glutamine to glutamate and ammonia as part of the synthesis of IGP and AICAR. The resulting ammonia molecule is channeled to the active site of HisF.</text>
</comment>
<evidence type="ECO:0000256" key="7">
    <source>
        <dbReference type="ARBA" id="ARBA00023239"/>
    </source>
</evidence>
<dbReference type="CDD" id="cd01748">
    <property type="entry name" value="GATase1_IGP_Synthase"/>
    <property type="match status" value="1"/>
</dbReference>
<evidence type="ECO:0000256" key="9">
    <source>
        <dbReference type="ARBA" id="ARBA00049534"/>
    </source>
</evidence>
<keyword evidence="5 10" id="KW-0315">Glutamine amidotransferase</keyword>
<dbReference type="HAMAP" id="MF_00278">
    <property type="entry name" value="HisH"/>
    <property type="match status" value="1"/>
</dbReference>
<feature type="active site" evidence="10">
    <location>
        <position position="236"/>
    </location>
</feature>
<keyword evidence="13" id="KW-1185">Reference proteome</keyword>
<dbReference type="SUPFAM" id="SSF52317">
    <property type="entry name" value="Class I glutamine amidotransferase-like"/>
    <property type="match status" value="1"/>
</dbReference>
<dbReference type="PANTHER" id="PTHR42701:SF1">
    <property type="entry name" value="IMIDAZOLE GLYCEROL PHOSPHATE SYNTHASE SUBUNIT HISH"/>
    <property type="match status" value="1"/>
</dbReference>
<evidence type="ECO:0000256" key="8">
    <source>
        <dbReference type="ARBA" id="ARBA00047838"/>
    </source>
</evidence>
<evidence type="ECO:0000256" key="10">
    <source>
        <dbReference type="HAMAP-Rule" id="MF_00278"/>
    </source>
</evidence>
<accession>A0ABX5Y0S5</accession>
<gene>
    <name evidence="12" type="primary">hisH1</name>
    <name evidence="10" type="synonym">hisH</name>
    <name evidence="12" type="ORF">TBK1r_57900</name>
</gene>
<feature type="domain" description="Glutamine amidotransferase" evidence="11">
    <location>
        <begin position="59"/>
        <end position="249"/>
    </location>
</feature>
<dbReference type="Gene3D" id="3.40.50.880">
    <property type="match status" value="1"/>
</dbReference>
<sequence length="262" mass="29323">MSTVFSQPKFSQPKFSQPKFSLPKFSLPKFSLPSSRCQVLAAKFSLLKPVVFAMITIVDYQMGNLRSVQKAIERIGGQAVFSSDPHEIATAEQLILPGVGAFGDAMAEINRRDLAQPIHDFVQTGRPFLGICLGLQLLFEESYEHGTHRGLGILPGDVVRFELPDTFKVPHMGWNTVRKTSESALLDDLADESHFYFVHSYYVRPEDPSLMALACDYGHEFCAMVSRENLFATQFHPEKSQANGLQLLRSFHQLAGRTQPNT</sequence>
<reference evidence="12 13" key="1">
    <citation type="submission" date="2019-02" db="EMBL/GenBank/DDBJ databases">
        <title>Deep-cultivation of Planctomycetes and their phenomic and genomic characterization uncovers novel biology.</title>
        <authorList>
            <person name="Wiegand S."/>
            <person name="Jogler M."/>
            <person name="Boedeker C."/>
            <person name="Pinto D."/>
            <person name="Vollmers J."/>
            <person name="Rivas-Marin E."/>
            <person name="Kohn T."/>
            <person name="Peeters S.H."/>
            <person name="Heuer A."/>
            <person name="Rast P."/>
            <person name="Oberbeckmann S."/>
            <person name="Bunk B."/>
            <person name="Jeske O."/>
            <person name="Meyerdierks A."/>
            <person name="Storesund J.E."/>
            <person name="Kallscheuer N."/>
            <person name="Luecker S."/>
            <person name="Lage O.M."/>
            <person name="Pohl T."/>
            <person name="Merkel B.J."/>
            <person name="Hornburger P."/>
            <person name="Mueller R.-W."/>
            <person name="Bruemmer F."/>
            <person name="Labrenz M."/>
            <person name="Spormann A.M."/>
            <person name="Op den Camp H."/>
            <person name="Overmann J."/>
            <person name="Amann R."/>
            <person name="Jetten M.S.M."/>
            <person name="Mascher T."/>
            <person name="Medema M.H."/>
            <person name="Devos D.P."/>
            <person name="Kaster A.-K."/>
            <person name="Ovreas L."/>
            <person name="Rohde M."/>
            <person name="Galperin M.Y."/>
            <person name="Jogler C."/>
        </authorList>
    </citation>
    <scope>NUCLEOTIDE SEQUENCE [LARGE SCALE GENOMIC DNA]</scope>
    <source>
        <strain evidence="12 13">TBK1r</strain>
    </source>
</reference>
<dbReference type="EMBL" id="CP036432">
    <property type="protein sequence ID" value="QDV86770.1"/>
    <property type="molecule type" value="Genomic_DNA"/>
</dbReference>
<evidence type="ECO:0000256" key="5">
    <source>
        <dbReference type="ARBA" id="ARBA00022962"/>
    </source>
</evidence>
<proteinExistence type="inferred from homology"/>
<evidence type="ECO:0000313" key="13">
    <source>
        <dbReference type="Proteomes" id="UP000318081"/>
    </source>
</evidence>
<name>A0ABX5Y0S5_9BACT</name>
<keyword evidence="4 10" id="KW-0378">Hydrolase</keyword>
<dbReference type="EC" id="3.5.1.2" evidence="10"/>
<comment type="catalytic activity">
    <reaction evidence="8 10">
        <text>5-[(5-phospho-1-deoxy-D-ribulos-1-ylimino)methylamino]-1-(5-phospho-beta-D-ribosyl)imidazole-4-carboxamide + L-glutamine = D-erythro-1-(imidazol-4-yl)glycerol 3-phosphate + 5-amino-1-(5-phospho-beta-D-ribosyl)imidazole-4-carboxamide + L-glutamate + H(+)</text>
        <dbReference type="Rhea" id="RHEA:24793"/>
        <dbReference type="ChEBI" id="CHEBI:15378"/>
        <dbReference type="ChEBI" id="CHEBI:29985"/>
        <dbReference type="ChEBI" id="CHEBI:58278"/>
        <dbReference type="ChEBI" id="CHEBI:58359"/>
        <dbReference type="ChEBI" id="CHEBI:58475"/>
        <dbReference type="ChEBI" id="CHEBI:58525"/>
        <dbReference type="EC" id="4.3.2.10"/>
    </reaction>
</comment>
<comment type="subcellular location">
    <subcellularLocation>
        <location evidence="10">Cytoplasm</location>
    </subcellularLocation>
</comment>
<dbReference type="InterPro" id="IPR029062">
    <property type="entry name" value="Class_I_gatase-like"/>
</dbReference>
<evidence type="ECO:0000256" key="3">
    <source>
        <dbReference type="ARBA" id="ARBA00022605"/>
    </source>
</evidence>
<evidence type="ECO:0000313" key="12">
    <source>
        <dbReference type="EMBL" id="QDV86770.1"/>
    </source>
</evidence>
<keyword evidence="6 10" id="KW-0368">Histidine biosynthesis</keyword>
<keyword evidence="7 10" id="KW-0456">Lyase</keyword>
<keyword evidence="3 10" id="KW-0028">Amino-acid biosynthesis</keyword>
<comment type="catalytic activity">
    <reaction evidence="9 10">
        <text>L-glutamine + H2O = L-glutamate + NH4(+)</text>
        <dbReference type="Rhea" id="RHEA:15889"/>
        <dbReference type="ChEBI" id="CHEBI:15377"/>
        <dbReference type="ChEBI" id="CHEBI:28938"/>
        <dbReference type="ChEBI" id="CHEBI:29985"/>
        <dbReference type="ChEBI" id="CHEBI:58359"/>
        <dbReference type="EC" id="3.5.1.2"/>
    </reaction>
</comment>
<comment type="pathway">
    <text evidence="1 10">Amino-acid biosynthesis; L-histidine biosynthesis; L-histidine from 5-phospho-alpha-D-ribose 1-diphosphate: step 5/9.</text>
</comment>
<evidence type="ECO:0000259" key="11">
    <source>
        <dbReference type="Pfam" id="PF00117"/>
    </source>
</evidence>
<keyword evidence="10" id="KW-0963">Cytoplasm</keyword>
<keyword evidence="12" id="KW-0808">Transferase</keyword>